<accession>A0A202C1B0</accession>
<feature type="region of interest" description="Disordered" evidence="1">
    <location>
        <begin position="1"/>
        <end position="24"/>
    </location>
</feature>
<keyword evidence="3" id="KW-1185">Reference proteome</keyword>
<comment type="caution">
    <text evidence="2">The sequence shown here is derived from an EMBL/GenBank/DDBJ whole genome shotgun (WGS) entry which is preliminary data.</text>
</comment>
<reference evidence="3" key="1">
    <citation type="submission" date="2017-02" db="EMBL/GenBank/DDBJ databases">
        <authorList>
            <person name="Tetz G."/>
            <person name="Tetz V."/>
        </authorList>
    </citation>
    <scope>NUCLEOTIDE SEQUENCE [LARGE SCALE GENOMIC DNA]</scope>
    <source>
        <strain evidence="3">VT16-26</strain>
    </source>
</reference>
<dbReference type="EMBL" id="MVAG01000114">
    <property type="protein sequence ID" value="OVE57569.1"/>
    <property type="molecule type" value="Genomic_DNA"/>
</dbReference>
<evidence type="ECO:0000313" key="3">
    <source>
        <dbReference type="Proteomes" id="UP000196355"/>
    </source>
</evidence>
<gene>
    <name evidence="2" type="ORF">B0E34_10450</name>
</gene>
<evidence type="ECO:0000256" key="1">
    <source>
        <dbReference type="SAM" id="MobiDB-lite"/>
    </source>
</evidence>
<organism evidence="2 3">
    <name type="scientific">Chryseobacterium mucoviscidosis</name>
    <dbReference type="NCBI Taxonomy" id="1945581"/>
    <lineage>
        <taxon>Bacteria</taxon>
        <taxon>Pseudomonadati</taxon>
        <taxon>Bacteroidota</taxon>
        <taxon>Flavobacteriia</taxon>
        <taxon>Flavobacteriales</taxon>
        <taxon>Weeksellaceae</taxon>
        <taxon>Chryseobacterium group</taxon>
        <taxon>Chryseobacterium</taxon>
    </lineage>
</organism>
<dbReference type="AlphaFoldDB" id="A0A202C1B0"/>
<name>A0A202C1B0_9FLAO</name>
<protein>
    <submittedName>
        <fullName evidence="2">Uncharacterized protein</fullName>
    </submittedName>
</protein>
<evidence type="ECO:0000313" key="2">
    <source>
        <dbReference type="EMBL" id="OVE57569.1"/>
    </source>
</evidence>
<proteinExistence type="predicted"/>
<sequence length="59" mass="6232">MLVPKNQHKPSSLPAQKKNPKNQNIKKVARANPVKNAKVTIAGAVVHTALAGAVLQSLL</sequence>
<dbReference type="RefSeq" id="WP_084018992.1">
    <property type="nucleotide sequence ID" value="NZ_MVAG01000114.1"/>
</dbReference>
<dbReference type="Proteomes" id="UP000196355">
    <property type="component" value="Unassembled WGS sequence"/>
</dbReference>